<name>A0A1J8PP84_9AGAM</name>
<feature type="compositionally biased region" description="Polar residues" evidence="5">
    <location>
        <begin position="553"/>
        <end position="581"/>
    </location>
</feature>
<dbReference type="Gene3D" id="2.30.30.1020">
    <property type="entry name" value="CCR4-NOT complex subunit 2/3/5, C-terminal domain"/>
    <property type="match status" value="1"/>
</dbReference>
<dbReference type="PRINTS" id="PR00370">
    <property type="entry name" value="FMOXYGENASE"/>
</dbReference>
<dbReference type="GO" id="GO:0050661">
    <property type="term" value="F:NADP binding"/>
    <property type="evidence" value="ECO:0007669"/>
    <property type="project" value="InterPro"/>
</dbReference>
<dbReference type="InterPro" id="IPR000960">
    <property type="entry name" value="Flavin_mOase"/>
</dbReference>
<evidence type="ECO:0000313" key="8">
    <source>
        <dbReference type="Proteomes" id="UP000183567"/>
    </source>
</evidence>
<dbReference type="GO" id="GO:0030015">
    <property type="term" value="C:CCR4-NOT core complex"/>
    <property type="evidence" value="ECO:0007669"/>
    <property type="project" value="UniProtKB-ARBA"/>
</dbReference>
<keyword evidence="3" id="KW-0274">FAD</keyword>
<dbReference type="InterPro" id="IPR051209">
    <property type="entry name" value="FAD-bind_Monooxygenase_sf"/>
</dbReference>
<dbReference type="GO" id="GO:0006355">
    <property type="term" value="P:regulation of DNA-templated transcription"/>
    <property type="evidence" value="ECO:0007669"/>
    <property type="project" value="InterPro"/>
</dbReference>
<feature type="domain" description="NOT2/NOT3/NOT5 C-terminal" evidence="6">
    <location>
        <begin position="718"/>
        <end position="841"/>
    </location>
</feature>
<dbReference type="InterPro" id="IPR036188">
    <property type="entry name" value="FAD/NAD-bd_sf"/>
</dbReference>
<dbReference type="OrthoDB" id="66881at2759"/>
<evidence type="ECO:0000313" key="7">
    <source>
        <dbReference type="EMBL" id="OJA09611.1"/>
    </source>
</evidence>
<gene>
    <name evidence="7" type="ORF">AZE42_01402</name>
</gene>
<dbReference type="InterPro" id="IPR038635">
    <property type="entry name" value="CCR4-NOT_su2/3/5_C_sf"/>
</dbReference>
<feature type="region of interest" description="Disordered" evidence="5">
    <location>
        <begin position="532"/>
        <end position="666"/>
    </location>
</feature>
<dbReference type="GO" id="GO:0004499">
    <property type="term" value="F:N,N-dimethylaniline monooxygenase activity"/>
    <property type="evidence" value="ECO:0007669"/>
    <property type="project" value="InterPro"/>
</dbReference>
<evidence type="ECO:0000256" key="1">
    <source>
        <dbReference type="ARBA" id="ARBA00010139"/>
    </source>
</evidence>
<evidence type="ECO:0000256" key="4">
    <source>
        <dbReference type="ARBA" id="ARBA00023002"/>
    </source>
</evidence>
<protein>
    <recommendedName>
        <fullName evidence="6">NOT2/NOT3/NOT5 C-terminal domain-containing protein</fullName>
    </recommendedName>
</protein>
<keyword evidence="8" id="KW-1185">Reference proteome</keyword>
<dbReference type="PANTHER" id="PTHR42877">
    <property type="entry name" value="L-ORNITHINE N(5)-MONOOXYGENASE-RELATED"/>
    <property type="match status" value="1"/>
</dbReference>
<comment type="similarity">
    <text evidence="1">Belongs to the FAD-binding monooxygenase family.</text>
</comment>
<feature type="compositionally biased region" description="Basic residues" evidence="5">
    <location>
        <begin position="626"/>
        <end position="636"/>
    </location>
</feature>
<reference evidence="7 8" key="1">
    <citation type="submission" date="2016-03" db="EMBL/GenBank/DDBJ databases">
        <title>Comparative genomics of the ectomycorrhizal sister species Rhizopogon vinicolor and Rhizopogon vesiculosus (Basidiomycota: Boletales) reveals a divergence of the mating type B locus.</title>
        <authorList>
            <person name="Mujic A.B."/>
            <person name="Kuo A."/>
            <person name="Tritt A."/>
            <person name="Lipzen A."/>
            <person name="Chen C."/>
            <person name="Johnson J."/>
            <person name="Sharma A."/>
            <person name="Barry K."/>
            <person name="Grigoriev I.V."/>
            <person name="Spatafora J.W."/>
        </authorList>
    </citation>
    <scope>NUCLEOTIDE SEQUENCE [LARGE SCALE GENOMIC DNA]</scope>
    <source>
        <strain evidence="7 8">AM-OR11-056</strain>
    </source>
</reference>
<feature type="compositionally biased region" description="Low complexity" evidence="5">
    <location>
        <begin position="609"/>
        <end position="620"/>
    </location>
</feature>
<keyword evidence="2" id="KW-0285">Flavoprotein</keyword>
<dbReference type="GO" id="GO:0050660">
    <property type="term" value="F:flavin adenine dinucleotide binding"/>
    <property type="evidence" value="ECO:0007669"/>
    <property type="project" value="InterPro"/>
</dbReference>
<dbReference type="InterPro" id="IPR020946">
    <property type="entry name" value="Flavin_mOase-like"/>
</dbReference>
<keyword evidence="4" id="KW-0560">Oxidoreductase</keyword>
<feature type="compositionally biased region" description="Low complexity" evidence="5">
    <location>
        <begin position="582"/>
        <end position="599"/>
    </location>
</feature>
<dbReference type="Gene3D" id="3.50.50.60">
    <property type="entry name" value="FAD/NAD(P)-binding domain"/>
    <property type="match status" value="2"/>
</dbReference>
<dbReference type="GO" id="GO:0000289">
    <property type="term" value="P:nuclear-transcribed mRNA poly(A) tail shortening"/>
    <property type="evidence" value="ECO:0007669"/>
    <property type="project" value="UniProtKB-ARBA"/>
</dbReference>
<evidence type="ECO:0000256" key="5">
    <source>
        <dbReference type="SAM" id="MobiDB-lite"/>
    </source>
</evidence>
<feature type="compositionally biased region" description="Low complexity" evidence="5">
    <location>
        <begin position="865"/>
        <end position="886"/>
    </location>
</feature>
<evidence type="ECO:0000256" key="3">
    <source>
        <dbReference type="ARBA" id="ARBA00022827"/>
    </source>
</evidence>
<dbReference type="AlphaFoldDB" id="A0A1J8PP84"/>
<dbReference type="STRING" id="180088.A0A1J8PP84"/>
<dbReference type="SUPFAM" id="SSF51905">
    <property type="entry name" value="FAD/NAD(P)-binding domain"/>
    <property type="match status" value="2"/>
</dbReference>
<accession>A0A1J8PP84</accession>
<dbReference type="Pfam" id="PF04153">
    <property type="entry name" value="NOT2_3_5_C"/>
    <property type="match status" value="1"/>
</dbReference>
<feature type="region of interest" description="Disordered" evidence="5">
    <location>
        <begin position="860"/>
        <end position="893"/>
    </location>
</feature>
<organism evidence="7 8">
    <name type="scientific">Rhizopogon vesiculosus</name>
    <dbReference type="NCBI Taxonomy" id="180088"/>
    <lineage>
        <taxon>Eukaryota</taxon>
        <taxon>Fungi</taxon>
        <taxon>Dikarya</taxon>
        <taxon>Basidiomycota</taxon>
        <taxon>Agaricomycotina</taxon>
        <taxon>Agaricomycetes</taxon>
        <taxon>Agaricomycetidae</taxon>
        <taxon>Boletales</taxon>
        <taxon>Suillineae</taxon>
        <taxon>Rhizopogonaceae</taxon>
        <taxon>Rhizopogon</taxon>
    </lineage>
</organism>
<dbReference type="Pfam" id="PF00743">
    <property type="entry name" value="FMO-like"/>
    <property type="match status" value="1"/>
</dbReference>
<dbReference type="Proteomes" id="UP000183567">
    <property type="component" value="Unassembled WGS sequence"/>
</dbReference>
<evidence type="ECO:0000256" key="2">
    <source>
        <dbReference type="ARBA" id="ARBA00022630"/>
    </source>
</evidence>
<sequence>MSDLQRRVAIIGAGIGGLSQAIALKTKLGFNNFTLYEKASEVGGVWRVFAQANAYPGCSSDVQIHWYSLSTDLYPYWNKSHGLQPEIQAYWAKLSQKYNLYPHIAFNTKVLSAEWDNAKQQYALVTEDVLTGKRMTSVAHIVISAIGILEVPNIPYEIPGFRKFQGTAFHSAQWPKSINLQNKRVAVIGNASSGAQFVPSVSKDPSVEVVNFIRTPTWFNLRPHIPYSDTEKWIFANIPLAMRLHRAWIMFWFDFPSLFPPSDKTREKRREAMTKYILDKAPSKYHAHMIPDYPVGCKRIVADSGFLDSLHRPNLTLNFDGITEIVENGIVTKTGEMLPFDVIAYATGFIGERYPMHVQGLNGATIQGYYDAHGGPTAYFGTAIPDIPNFYLLAGPNTGTSASTMFVEEVQIGYILQLIEPVLNGSASSFSVKAAPTDAYNAKVQERISRSVLVHCNSWARTNGTGKLFNPFPWAVTWWWWWLRKPNWAHFAAVGAEKWVWASRIKAVKGCVAVLLLSWLCIRGSSQRTLHNVFRPGQQPPQRPPSLVPPASQFRSPYPTSQYPLPQRSYPTPTLQQQKSYATQAGQSGSGAASAGTQSRDFGPDDFPALGGQAGQQTLGSTNGTHHLHPHQHNHTTHTQLHNPQPTHNSHSAQGPQAHHHPQTPAQQVLMSAADRWGLLGLLAMIKNTGVDADGGLSSVGTDLGAMGLDMGYEGNLYSTFITPWADQSAAHSVEPDFHLPPCYSAQPPPLGPVKAAAFSDETLFFMFYSNPRDALQEIAAQELWNRNWRYHKDLRIWITKESGSAPSSKIPGGEAGTYTWWNPDDWCKERKEMSVRYADLEEKTVPAFVMGPGLVLAQPGQNIPGQQQVPGATGQQGGAQPTGQPRMQMAGI</sequence>
<proteinExistence type="inferred from homology"/>
<comment type="caution">
    <text evidence="7">The sequence shown here is derived from an EMBL/GenBank/DDBJ whole genome shotgun (WGS) entry which is preliminary data.</text>
</comment>
<dbReference type="EMBL" id="LVVM01005853">
    <property type="protein sequence ID" value="OJA09611.1"/>
    <property type="molecule type" value="Genomic_DNA"/>
</dbReference>
<feature type="compositionally biased region" description="Pro residues" evidence="5">
    <location>
        <begin position="538"/>
        <end position="548"/>
    </location>
</feature>
<feature type="compositionally biased region" description="Low complexity" evidence="5">
    <location>
        <begin position="637"/>
        <end position="666"/>
    </location>
</feature>
<dbReference type="PANTHER" id="PTHR42877:SF5">
    <property type="entry name" value="L-ORNITHINE N(5)-MONOOXYGENASE-RELATED"/>
    <property type="match status" value="1"/>
</dbReference>
<evidence type="ECO:0000259" key="6">
    <source>
        <dbReference type="Pfam" id="PF04153"/>
    </source>
</evidence>
<dbReference type="InterPro" id="IPR007282">
    <property type="entry name" value="NOT2/3/5_C"/>
</dbReference>